<dbReference type="GO" id="GO:0005524">
    <property type="term" value="F:ATP binding"/>
    <property type="evidence" value="ECO:0007669"/>
    <property type="project" value="UniProtKB-KW"/>
</dbReference>
<evidence type="ECO:0000256" key="5">
    <source>
        <dbReference type="ARBA" id="ARBA00022989"/>
    </source>
</evidence>
<dbReference type="RefSeq" id="WP_345434651.1">
    <property type="nucleotide sequence ID" value="NZ_BAABKO010000001.1"/>
</dbReference>
<dbReference type="Gene3D" id="3.40.50.300">
    <property type="entry name" value="P-loop containing nucleotide triphosphate hydrolases"/>
    <property type="match status" value="1"/>
</dbReference>
<keyword evidence="4 10" id="KW-0067">ATP-binding</keyword>
<keyword evidence="6 7" id="KW-0472">Membrane</keyword>
<feature type="transmembrane region" description="Helical" evidence="7">
    <location>
        <begin position="20"/>
        <end position="42"/>
    </location>
</feature>
<dbReference type="InterPro" id="IPR017871">
    <property type="entry name" value="ABC_transporter-like_CS"/>
</dbReference>
<proteinExistence type="predicted"/>
<feature type="domain" description="ABC transporter" evidence="8">
    <location>
        <begin position="325"/>
        <end position="550"/>
    </location>
</feature>
<dbReference type="PROSITE" id="PS50929">
    <property type="entry name" value="ABC_TM1F"/>
    <property type="match status" value="1"/>
</dbReference>
<evidence type="ECO:0000259" key="9">
    <source>
        <dbReference type="PROSITE" id="PS50929"/>
    </source>
</evidence>
<feature type="transmembrane region" description="Helical" evidence="7">
    <location>
        <begin position="54"/>
        <end position="75"/>
    </location>
</feature>
<sequence length="557" mass="56760">MPFSVRRSAIADLTPAGWTIVALAAVRALALAAAALATGAAVDDVRAGGDPAAALAVAAVAVLAAALLAAIEAILPPREAAREERVWRARVVRAQLAAPLDDDTPAGDRVARATEEVERFANYRAAFLGPFAAGIVVPVVVIVVIGAFASWGIAAPLAVCAALIPPVIAWFMARFRAGSGRFRMVSGRLSAAFLETVRALGTIRLLGADEQRRRGLARQAEALRAEAMRLLRRNQVVLLVTDAVFGVVMLSLVGVLAVAGTADGALTAGAAFSLLLLTVPLREPVDRLGRSFYVGLAGRAAGERVRAAAASDALEAAPATAGASVAATGVHVRRGGRDVVVGADLDLSDGMAVVTGPSGSGKSSLGLALAGLIPADGFLVDGAPADEAALRGVVGYVPQRSVLFTGTVRDNLLLAAPGASDEQLTAALSRAGVDRSELPDGLGTRVGEGAAGVSGGQAQRIAIARALLSDRRVIVADEPTAQLDAGTAARVAATLREIARDRCVVLITHRLDEVRAADRITVVEGGTTTFSGTPADIDASPFLRAAFAAGTVEGTRV</sequence>
<reference evidence="11" key="1">
    <citation type="journal article" date="2019" name="Int. J. Syst. Evol. Microbiol.">
        <title>The Global Catalogue of Microorganisms (GCM) 10K type strain sequencing project: providing services to taxonomists for standard genome sequencing and annotation.</title>
        <authorList>
            <consortium name="The Broad Institute Genomics Platform"/>
            <consortium name="The Broad Institute Genome Sequencing Center for Infectious Disease"/>
            <person name="Wu L."/>
            <person name="Ma J."/>
        </authorList>
    </citation>
    <scope>NUCLEOTIDE SEQUENCE [LARGE SCALE GENOMIC DNA]</scope>
    <source>
        <strain evidence="11">JCM 18537</strain>
    </source>
</reference>
<dbReference type="InterPro" id="IPR027417">
    <property type="entry name" value="P-loop_NTPase"/>
</dbReference>
<dbReference type="Proteomes" id="UP001501645">
    <property type="component" value="Unassembled WGS sequence"/>
</dbReference>
<dbReference type="PROSITE" id="PS50893">
    <property type="entry name" value="ABC_TRANSPORTER_2"/>
    <property type="match status" value="1"/>
</dbReference>
<protein>
    <submittedName>
        <fullName evidence="10">ABC transporter ATP-binding protein</fullName>
    </submittedName>
</protein>
<dbReference type="Pfam" id="PF00005">
    <property type="entry name" value="ABC_tran"/>
    <property type="match status" value="1"/>
</dbReference>
<dbReference type="Pfam" id="PF00664">
    <property type="entry name" value="ABC_membrane"/>
    <property type="match status" value="1"/>
</dbReference>
<dbReference type="PROSITE" id="PS00211">
    <property type="entry name" value="ABC_TRANSPORTER_1"/>
    <property type="match status" value="1"/>
</dbReference>
<dbReference type="Gene3D" id="1.20.1560.10">
    <property type="entry name" value="ABC transporter type 1, transmembrane domain"/>
    <property type="match status" value="1"/>
</dbReference>
<dbReference type="InterPro" id="IPR011527">
    <property type="entry name" value="ABC1_TM_dom"/>
</dbReference>
<keyword evidence="5 7" id="KW-1133">Transmembrane helix</keyword>
<evidence type="ECO:0000259" key="8">
    <source>
        <dbReference type="PROSITE" id="PS50893"/>
    </source>
</evidence>
<gene>
    <name evidence="10" type="ORF">GCM10023351_00090</name>
</gene>
<dbReference type="SMART" id="SM00382">
    <property type="entry name" value="AAA"/>
    <property type="match status" value="1"/>
</dbReference>
<dbReference type="InterPro" id="IPR039421">
    <property type="entry name" value="Type_1_exporter"/>
</dbReference>
<evidence type="ECO:0000256" key="3">
    <source>
        <dbReference type="ARBA" id="ARBA00022741"/>
    </source>
</evidence>
<keyword evidence="11" id="KW-1185">Reference proteome</keyword>
<feature type="transmembrane region" description="Helical" evidence="7">
    <location>
        <begin position="153"/>
        <end position="173"/>
    </location>
</feature>
<evidence type="ECO:0000313" key="11">
    <source>
        <dbReference type="Proteomes" id="UP001501645"/>
    </source>
</evidence>
<evidence type="ECO:0000256" key="4">
    <source>
        <dbReference type="ARBA" id="ARBA00022840"/>
    </source>
</evidence>
<accession>A0ABP8ZNN2</accession>
<evidence type="ECO:0000313" key="10">
    <source>
        <dbReference type="EMBL" id="GAA4761729.1"/>
    </source>
</evidence>
<dbReference type="PANTHER" id="PTHR24221">
    <property type="entry name" value="ATP-BINDING CASSETTE SUB-FAMILY B"/>
    <property type="match status" value="1"/>
</dbReference>
<dbReference type="InterPro" id="IPR003439">
    <property type="entry name" value="ABC_transporter-like_ATP-bd"/>
</dbReference>
<dbReference type="SUPFAM" id="SSF90123">
    <property type="entry name" value="ABC transporter transmembrane region"/>
    <property type="match status" value="1"/>
</dbReference>
<dbReference type="SUPFAM" id="SSF52540">
    <property type="entry name" value="P-loop containing nucleoside triphosphate hydrolases"/>
    <property type="match status" value="1"/>
</dbReference>
<comment type="caution">
    <text evidence="10">The sequence shown here is derived from an EMBL/GenBank/DDBJ whole genome shotgun (WGS) entry which is preliminary data.</text>
</comment>
<dbReference type="EMBL" id="BAABKO010000001">
    <property type="protein sequence ID" value="GAA4761729.1"/>
    <property type="molecule type" value="Genomic_DNA"/>
</dbReference>
<dbReference type="PANTHER" id="PTHR24221:SF654">
    <property type="entry name" value="ATP-BINDING CASSETTE SUB-FAMILY B MEMBER 6"/>
    <property type="match status" value="1"/>
</dbReference>
<comment type="subcellular location">
    <subcellularLocation>
        <location evidence="1">Cell membrane</location>
        <topology evidence="1">Multi-pass membrane protein</topology>
    </subcellularLocation>
</comment>
<keyword evidence="3" id="KW-0547">Nucleotide-binding</keyword>
<evidence type="ECO:0000256" key="1">
    <source>
        <dbReference type="ARBA" id="ARBA00004651"/>
    </source>
</evidence>
<keyword evidence="2 7" id="KW-0812">Transmembrane</keyword>
<feature type="transmembrane region" description="Helical" evidence="7">
    <location>
        <begin position="236"/>
        <end position="258"/>
    </location>
</feature>
<evidence type="ECO:0000256" key="6">
    <source>
        <dbReference type="ARBA" id="ARBA00023136"/>
    </source>
</evidence>
<evidence type="ECO:0000256" key="7">
    <source>
        <dbReference type="SAM" id="Phobius"/>
    </source>
</evidence>
<name>A0ABP8ZNN2_9MICO</name>
<feature type="transmembrane region" description="Helical" evidence="7">
    <location>
        <begin position="125"/>
        <end position="147"/>
    </location>
</feature>
<organism evidence="10 11">
    <name type="scientific">Microbacterium gilvum</name>
    <dbReference type="NCBI Taxonomy" id="1336204"/>
    <lineage>
        <taxon>Bacteria</taxon>
        <taxon>Bacillati</taxon>
        <taxon>Actinomycetota</taxon>
        <taxon>Actinomycetes</taxon>
        <taxon>Micrococcales</taxon>
        <taxon>Microbacteriaceae</taxon>
        <taxon>Microbacterium</taxon>
    </lineage>
</organism>
<feature type="domain" description="ABC transmembrane type-1" evidence="9">
    <location>
        <begin position="18"/>
        <end position="297"/>
    </location>
</feature>
<evidence type="ECO:0000256" key="2">
    <source>
        <dbReference type="ARBA" id="ARBA00022692"/>
    </source>
</evidence>
<dbReference type="InterPro" id="IPR003593">
    <property type="entry name" value="AAA+_ATPase"/>
</dbReference>
<dbReference type="InterPro" id="IPR036640">
    <property type="entry name" value="ABC1_TM_sf"/>
</dbReference>